<dbReference type="InterPro" id="IPR032465">
    <property type="entry name" value="ACMSD"/>
</dbReference>
<dbReference type="GO" id="GO:0019748">
    <property type="term" value="P:secondary metabolic process"/>
    <property type="evidence" value="ECO:0007669"/>
    <property type="project" value="TreeGrafter"/>
</dbReference>
<keyword evidence="9 12" id="KW-0456">Lyase</keyword>
<dbReference type="InterPro" id="IPR006680">
    <property type="entry name" value="Amidohydro-rel"/>
</dbReference>
<evidence type="ECO:0000256" key="4">
    <source>
        <dbReference type="ARBA" id="ARBA00012365"/>
    </source>
</evidence>
<evidence type="ECO:0000256" key="5">
    <source>
        <dbReference type="ARBA" id="ARBA00021214"/>
    </source>
</evidence>
<dbReference type="GO" id="GO:0005829">
    <property type="term" value="C:cytosol"/>
    <property type="evidence" value="ECO:0007669"/>
    <property type="project" value="TreeGrafter"/>
</dbReference>
<evidence type="ECO:0000313" key="13">
    <source>
        <dbReference type="Proteomes" id="UP000004095"/>
    </source>
</evidence>
<evidence type="ECO:0000313" key="12">
    <source>
        <dbReference type="EMBL" id="EAY31906.1"/>
    </source>
</evidence>
<dbReference type="GO" id="GO:0046872">
    <property type="term" value="F:metal ion binding"/>
    <property type="evidence" value="ECO:0007669"/>
    <property type="project" value="UniProtKB-KW"/>
</dbReference>
<comment type="caution">
    <text evidence="12">The sequence shown here is derived from an EMBL/GenBank/DDBJ whole genome shotgun (WGS) entry which is preliminary data.</text>
</comment>
<dbReference type="OrthoDB" id="9777673at2"/>
<protein>
    <recommendedName>
        <fullName evidence="5">2-amino-3-carboxymuconate-6-semialdehyde decarboxylase</fullName>
        <ecNumber evidence="4">4.1.1.45</ecNumber>
    </recommendedName>
    <alternativeName>
        <fullName evidence="10">Picolinate carboxylase</fullName>
    </alternativeName>
</protein>
<sequence>MKIDMHTHIIPEKLPRFAEKFGYGGFIYLDHHKKGKARMLMDGKFFREIKSNCWDPVLRIEEYKAYNTQVQVVCTIPVMFSYWAQPQDGLDVARFLNDDLAKLVQAHPKNYIGLGTLPMQDIDLAVEELHRCKEELGFAGVQIGSNINQKNLSEPEFRPFFQACEELEMAVLIHPWEMMGMENMRRYWLPWLVGMPAETTRAITSMIFSGVFASYPKLRVAFAHAGGSFLATLGRIEHGFNCRPDLVAIDNPINPREYLGKFWIDCITHDTTMLKYAVDMMGSNRVTLGSDYPFPLGDLEIGAFIEETDLSDKDKENIYCNATLEWLNLKKEKFM</sequence>
<evidence type="ECO:0000256" key="1">
    <source>
        <dbReference type="ARBA" id="ARBA00005079"/>
    </source>
</evidence>
<evidence type="ECO:0000256" key="9">
    <source>
        <dbReference type="ARBA" id="ARBA00023239"/>
    </source>
</evidence>
<comment type="similarity">
    <text evidence="2">Belongs to the metallo-dependent hydrolases superfamily. ACMSD family.</text>
</comment>
<keyword evidence="13" id="KW-1185">Reference proteome</keyword>
<evidence type="ECO:0000259" key="11">
    <source>
        <dbReference type="Pfam" id="PF04909"/>
    </source>
</evidence>
<comment type="subunit">
    <text evidence="3">Monomer.</text>
</comment>
<evidence type="ECO:0000256" key="6">
    <source>
        <dbReference type="ARBA" id="ARBA00022723"/>
    </source>
</evidence>
<keyword evidence="6" id="KW-0479">Metal-binding</keyword>
<dbReference type="GO" id="GO:0001760">
    <property type="term" value="F:aminocarboxymuconate-semialdehyde decarboxylase activity"/>
    <property type="evidence" value="ECO:0007669"/>
    <property type="project" value="UniProtKB-EC"/>
</dbReference>
<dbReference type="EC" id="4.1.1.45" evidence="4"/>
<proteinExistence type="inferred from homology"/>
<evidence type="ECO:0000256" key="2">
    <source>
        <dbReference type="ARBA" id="ARBA00005871"/>
    </source>
</evidence>
<dbReference type="PANTHER" id="PTHR21240">
    <property type="entry name" value="2-AMINO-3-CARBOXYLMUCONATE-6-SEMIALDEHYDE DECARBOXYLASE"/>
    <property type="match status" value="1"/>
</dbReference>
<dbReference type="PANTHER" id="PTHR21240:SF27">
    <property type="entry name" value="2-AMINO-3-CARBOXYMUCONATE-6-SEMIALDEHYDE DECARBOXYLASE"/>
    <property type="match status" value="1"/>
</dbReference>
<evidence type="ECO:0000256" key="7">
    <source>
        <dbReference type="ARBA" id="ARBA00022793"/>
    </source>
</evidence>
<evidence type="ECO:0000256" key="10">
    <source>
        <dbReference type="ARBA" id="ARBA00031120"/>
    </source>
</evidence>
<dbReference type="eggNOG" id="COG2159">
    <property type="taxonomic scope" value="Bacteria"/>
</dbReference>
<dbReference type="SUPFAM" id="SSF51556">
    <property type="entry name" value="Metallo-dependent hydrolases"/>
    <property type="match status" value="1"/>
</dbReference>
<accession>A1ZCA4</accession>
<evidence type="ECO:0000256" key="3">
    <source>
        <dbReference type="ARBA" id="ARBA00011245"/>
    </source>
</evidence>
<organism evidence="12 13">
    <name type="scientific">Microscilla marina ATCC 23134</name>
    <dbReference type="NCBI Taxonomy" id="313606"/>
    <lineage>
        <taxon>Bacteria</taxon>
        <taxon>Pseudomonadati</taxon>
        <taxon>Bacteroidota</taxon>
        <taxon>Cytophagia</taxon>
        <taxon>Cytophagales</taxon>
        <taxon>Microscillaceae</taxon>
        <taxon>Microscilla</taxon>
    </lineage>
</organism>
<reference evidence="12 13" key="1">
    <citation type="submission" date="2007-01" db="EMBL/GenBank/DDBJ databases">
        <authorList>
            <person name="Haygood M."/>
            <person name="Podell S."/>
            <person name="Anderson C."/>
            <person name="Hopkinson B."/>
            <person name="Roe K."/>
            <person name="Barbeau K."/>
            <person name="Gaasterland T."/>
            <person name="Ferriera S."/>
            <person name="Johnson J."/>
            <person name="Kravitz S."/>
            <person name="Beeson K."/>
            <person name="Sutton G."/>
            <person name="Rogers Y.-H."/>
            <person name="Friedman R."/>
            <person name="Frazier M."/>
            <person name="Venter J.C."/>
        </authorList>
    </citation>
    <scope>NUCLEOTIDE SEQUENCE [LARGE SCALE GENOMIC DNA]</scope>
    <source>
        <strain evidence="12 13">ATCC 23134</strain>
    </source>
</reference>
<keyword evidence="7" id="KW-0210">Decarboxylase</keyword>
<gene>
    <name evidence="12" type="ORF">M23134_01935</name>
</gene>
<dbReference type="InterPro" id="IPR032466">
    <property type="entry name" value="Metal_Hydrolase"/>
</dbReference>
<name>A1ZCA4_MICM2</name>
<dbReference type="GO" id="GO:0016787">
    <property type="term" value="F:hydrolase activity"/>
    <property type="evidence" value="ECO:0007669"/>
    <property type="project" value="InterPro"/>
</dbReference>
<dbReference type="EMBL" id="AAWS01000001">
    <property type="protein sequence ID" value="EAY31906.1"/>
    <property type="molecule type" value="Genomic_DNA"/>
</dbReference>
<feature type="domain" description="Amidohydrolase-related" evidence="11">
    <location>
        <begin position="3"/>
        <end position="321"/>
    </location>
</feature>
<evidence type="ECO:0000256" key="8">
    <source>
        <dbReference type="ARBA" id="ARBA00022833"/>
    </source>
</evidence>
<dbReference type="Gene3D" id="3.20.20.140">
    <property type="entry name" value="Metal-dependent hydrolases"/>
    <property type="match status" value="1"/>
</dbReference>
<comment type="pathway">
    <text evidence="1">Secondary metabolite metabolism; quinolate metabolism.</text>
</comment>
<dbReference type="AlphaFoldDB" id="A1ZCA4"/>
<dbReference type="Pfam" id="PF04909">
    <property type="entry name" value="Amidohydro_2"/>
    <property type="match status" value="1"/>
</dbReference>
<keyword evidence="8" id="KW-0862">Zinc</keyword>
<dbReference type="Proteomes" id="UP000004095">
    <property type="component" value="Unassembled WGS sequence"/>
</dbReference>